<dbReference type="Gene3D" id="3.40.1410.10">
    <property type="entry name" value="Chorismate lyase-like"/>
    <property type="match status" value="1"/>
</dbReference>
<dbReference type="RefSeq" id="WP_133285537.1">
    <property type="nucleotide sequence ID" value="NZ_SMSI01000003.1"/>
</dbReference>
<evidence type="ECO:0000256" key="2">
    <source>
        <dbReference type="ARBA" id="ARBA00023125"/>
    </source>
</evidence>
<dbReference type="PANTHER" id="PTHR44846">
    <property type="entry name" value="MANNOSYL-D-GLYCERATE TRANSPORT/METABOLISM SYSTEM REPRESSOR MNGR-RELATED"/>
    <property type="match status" value="1"/>
</dbReference>
<dbReference type="SUPFAM" id="SSF64288">
    <property type="entry name" value="Chorismate lyase-like"/>
    <property type="match status" value="1"/>
</dbReference>
<dbReference type="InterPro" id="IPR036388">
    <property type="entry name" value="WH-like_DNA-bd_sf"/>
</dbReference>
<name>A0A4R5PJ23_9HYPH</name>
<keyword evidence="2" id="KW-0238">DNA-binding</keyword>
<dbReference type="InterPro" id="IPR011663">
    <property type="entry name" value="UTRA"/>
</dbReference>
<dbReference type="GO" id="GO:0045892">
    <property type="term" value="P:negative regulation of DNA-templated transcription"/>
    <property type="evidence" value="ECO:0007669"/>
    <property type="project" value="TreeGrafter"/>
</dbReference>
<dbReference type="InterPro" id="IPR050679">
    <property type="entry name" value="Bact_HTH_transcr_reg"/>
</dbReference>
<protein>
    <submittedName>
        <fullName evidence="5">GntR family transcriptional regulator</fullName>
    </submittedName>
</protein>
<dbReference type="Gene3D" id="1.10.10.10">
    <property type="entry name" value="Winged helix-like DNA-binding domain superfamily/Winged helix DNA-binding domain"/>
    <property type="match status" value="1"/>
</dbReference>
<keyword evidence="3" id="KW-0804">Transcription</keyword>
<keyword evidence="1" id="KW-0805">Transcription regulation</keyword>
<dbReference type="CDD" id="cd07377">
    <property type="entry name" value="WHTH_GntR"/>
    <property type="match status" value="1"/>
</dbReference>
<dbReference type="InterPro" id="IPR000524">
    <property type="entry name" value="Tscrpt_reg_HTH_GntR"/>
</dbReference>
<dbReference type="SUPFAM" id="SSF46785">
    <property type="entry name" value="Winged helix' DNA-binding domain"/>
    <property type="match status" value="1"/>
</dbReference>
<gene>
    <name evidence="5" type="ORF">E2A64_15875</name>
</gene>
<dbReference type="EMBL" id="SMSI01000003">
    <property type="protein sequence ID" value="TDH35253.1"/>
    <property type="molecule type" value="Genomic_DNA"/>
</dbReference>
<feature type="domain" description="HTH gntR-type" evidence="4">
    <location>
        <begin position="13"/>
        <end position="81"/>
    </location>
</feature>
<reference evidence="5 6" key="1">
    <citation type="journal article" date="2013" name="Int. J. Syst. Evol. Microbiol.">
        <title>Hoeflea suaedae sp. nov., an endophytic bacterium isolated from the root of the halophyte Suaeda maritima.</title>
        <authorList>
            <person name="Chung E.J."/>
            <person name="Park J.A."/>
            <person name="Pramanik P."/>
            <person name="Bibi F."/>
            <person name="Jeon C.O."/>
            <person name="Chung Y.R."/>
        </authorList>
    </citation>
    <scope>NUCLEOTIDE SEQUENCE [LARGE SCALE GENOMIC DNA]</scope>
    <source>
        <strain evidence="5 6">YC6898</strain>
    </source>
</reference>
<dbReference type="Pfam" id="PF07702">
    <property type="entry name" value="UTRA"/>
    <property type="match status" value="1"/>
</dbReference>
<keyword evidence="6" id="KW-1185">Reference proteome</keyword>
<dbReference type="AlphaFoldDB" id="A0A4R5PJ23"/>
<dbReference type="InterPro" id="IPR036390">
    <property type="entry name" value="WH_DNA-bd_sf"/>
</dbReference>
<dbReference type="PROSITE" id="PS50949">
    <property type="entry name" value="HTH_GNTR"/>
    <property type="match status" value="1"/>
</dbReference>
<dbReference type="Proteomes" id="UP000295131">
    <property type="component" value="Unassembled WGS sequence"/>
</dbReference>
<evidence type="ECO:0000313" key="5">
    <source>
        <dbReference type="EMBL" id="TDH35253.1"/>
    </source>
</evidence>
<dbReference type="PANTHER" id="PTHR44846:SF1">
    <property type="entry name" value="MANNOSYL-D-GLYCERATE TRANSPORT_METABOLISM SYSTEM REPRESSOR MNGR-RELATED"/>
    <property type="match status" value="1"/>
</dbReference>
<evidence type="ECO:0000256" key="3">
    <source>
        <dbReference type="ARBA" id="ARBA00023163"/>
    </source>
</evidence>
<dbReference type="GO" id="GO:0003700">
    <property type="term" value="F:DNA-binding transcription factor activity"/>
    <property type="evidence" value="ECO:0007669"/>
    <property type="project" value="InterPro"/>
</dbReference>
<evidence type="ECO:0000313" key="6">
    <source>
        <dbReference type="Proteomes" id="UP000295131"/>
    </source>
</evidence>
<sequence>MKTITSLYDRSRVPLYAQVASVMRQRIDSGFWTQGSKISTLEELEAEFGVARVTIRQAIELLREEGLLDAQQGRGTFVSGKPKHNRWLNIANDFDTMVSLVKDNVIERVYVEENVDAPKISKDEGKLAPEYTFLRSVQYNDGKPFSVVNLFLEQNLFVRDRKKFSHSAALPRLIEMDDIKIVHAHQVLTIGVATPETAELLKIGLGEPTADCQLTLVDANGIAIYIAHIHYHKDCFALRVDLLENKVPKSE</sequence>
<proteinExistence type="predicted"/>
<evidence type="ECO:0000256" key="1">
    <source>
        <dbReference type="ARBA" id="ARBA00023015"/>
    </source>
</evidence>
<comment type="caution">
    <text evidence="5">The sequence shown here is derived from an EMBL/GenBank/DDBJ whole genome shotgun (WGS) entry which is preliminary data.</text>
</comment>
<dbReference type="Pfam" id="PF00392">
    <property type="entry name" value="GntR"/>
    <property type="match status" value="1"/>
</dbReference>
<dbReference type="SMART" id="SM00345">
    <property type="entry name" value="HTH_GNTR"/>
    <property type="match status" value="1"/>
</dbReference>
<evidence type="ECO:0000259" key="4">
    <source>
        <dbReference type="PROSITE" id="PS50949"/>
    </source>
</evidence>
<organism evidence="5 6">
    <name type="scientific">Pseudohoeflea suaedae</name>
    <dbReference type="NCBI Taxonomy" id="877384"/>
    <lineage>
        <taxon>Bacteria</taxon>
        <taxon>Pseudomonadati</taxon>
        <taxon>Pseudomonadota</taxon>
        <taxon>Alphaproteobacteria</taxon>
        <taxon>Hyphomicrobiales</taxon>
        <taxon>Rhizobiaceae</taxon>
        <taxon>Pseudohoeflea</taxon>
    </lineage>
</organism>
<dbReference type="OrthoDB" id="9794015at2"/>
<dbReference type="GO" id="GO:0003677">
    <property type="term" value="F:DNA binding"/>
    <property type="evidence" value="ECO:0007669"/>
    <property type="project" value="UniProtKB-KW"/>
</dbReference>
<accession>A0A4R5PJ23</accession>
<dbReference type="InterPro" id="IPR028978">
    <property type="entry name" value="Chorismate_lyase_/UTRA_dom_sf"/>
</dbReference>
<dbReference type="PRINTS" id="PR00035">
    <property type="entry name" value="HTHGNTR"/>
</dbReference>